<dbReference type="OrthoDB" id="9778052at2"/>
<dbReference type="CDD" id="cd05227">
    <property type="entry name" value="AR_SDR_e"/>
    <property type="match status" value="1"/>
</dbReference>
<evidence type="ECO:0000313" key="5">
    <source>
        <dbReference type="Proteomes" id="UP000053937"/>
    </source>
</evidence>
<dbReference type="PANTHER" id="PTHR10366">
    <property type="entry name" value="NAD DEPENDENT EPIMERASE/DEHYDRATASE"/>
    <property type="match status" value="1"/>
</dbReference>
<dbReference type="FunFam" id="3.40.50.720:FF:000085">
    <property type="entry name" value="Dihydroflavonol reductase"/>
    <property type="match status" value="1"/>
</dbReference>
<dbReference type="PANTHER" id="PTHR10366:SF564">
    <property type="entry name" value="STEROL-4-ALPHA-CARBOXYLATE 3-DEHYDROGENASE, DECARBOXYLATING"/>
    <property type="match status" value="1"/>
</dbReference>
<keyword evidence="5" id="KW-1185">Reference proteome</keyword>
<dbReference type="SUPFAM" id="SSF51735">
    <property type="entry name" value="NAD(P)-binding Rossmann-fold domains"/>
    <property type="match status" value="1"/>
</dbReference>
<name>A0A101JPK3_CHLLI</name>
<evidence type="ECO:0000313" key="4">
    <source>
        <dbReference type="EMBL" id="KUL30676.1"/>
    </source>
</evidence>
<evidence type="ECO:0000259" key="3">
    <source>
        <dbReference type="Pfam" id="PF01370"/>
    </source>
</evidence>
<gene>
    <name evidence="4" type="ORF">ASB62_03530</name>
</gene>
<organism evidence="4 5">
    <name type="scientific">Chlorobium limicola</name>
    <dbReference type="NCBI Taxonomy" id="1092"/>
    <lineage>
        <taxon>Bacteria</taxon>
        <taxon>Pseudomonadati</taxon>
        <taxon>Chlorobiota</taxon>
        <taxon>Chlorobiia</taxon>
        <taxon>Chlorobiales</taxon>
        <taxon>Chlorobiaceae</taxon>
        <taxon>Chlorobium/Pelodictyon group</taxon>
        <taxon>Chlorobium</taxon>
    </lineage>
</organism>
<comment type="similarity">
    <text evidence="2">Belongs to the NAD(P)-dependent epimerase/dehydratase family. Dihydroflavonol-4-reductase subfamily.</text>
</comment>
<dbReference type="EMBL" id="LMBR01000080">
    <property type="protein sequence ID" value="KUL30676.1"/>
    <property type="molecule type" value="Genomic_DNA"/>
</dbReference>
<dbReference type="AlphaFoldDB" id="A0A101JPK3"/>
<dbReference type="Proteomes" id="UP000053937">
    <property type="component" value="Unassembled WGS sequence"/>
</dbReference>
<feature type="domain" description="NAD-dependent epimerase/dehydratase" evidence="3">
    <location>
        <begin position="7"/>
        <end position="240"/>
    </location>
</feature>
<protein>
    <submittedName>
        <fullName evidence="4">Epimerase</fullName>
    </submittedName>
</protein>
<dbReference type="InterPro" id="IPR050425">
    <property type="entry name" value="NAD(P)_dehydrat-like"/>
</dbReference>
<dbReference type="GO" id="GO:0016616">
    <property type="term" value="F:oxidoreductase activity, acting on the CH-OH group of donors, NAD or NADP as acceptor"/>
    <property type="evidence" value="ECO:0007669"/>
    <property type="project" value="TreeGrafter"/>
</dbReference>
<dbReference type="RefSeq" id="WP_059138651.1">
    <property type="nucleotide sequence ID" value="NZ_LMBR01000080.1"/>
</dbReference>
<accession>A0A101JPK3</accession>
<evidence type="ECO:0000256" key="2">
    <source>
        <dbReference type="ARBA" id="ARBA00023445"/>
    </source>
</evidence>
<dbReference type="Pfam" id="PF01370">
    <property type="entry name" value="Epimerase"/>
    <property type="match status" value="1"/>
</dbReference>
<proteinExistence type="inferred from homology"/>
<dbReference type="Gene3D" id="3.40.50.720">
    <property type="entry name" value="NAD(P)-binding Rossmann-like Domain"/>
    <property type="match status" value="1"/>
</dbReference>
<comment type="caution">
    <text evidence="4">The sequence shown here is derived from an EMBL/GenBank/DDBJ whole genome shotgun (WGS) entry which is preliminary data.</text>
</comment>
<evidence type="ECO:0000256" key="1">
    <source>
        <dbReference type="ARBA" id="ARBA00023002"/>
    </source>
</evidence>
<sequence>MIPEKTVCVTGASGFIASHIVNQLLAEGYRVRGTVRKSPEHYPYLLQLPGAGERLELVEADLLRSESFIPAFIECACVIHTASPYIINVKDPQTDLVKPALEGTSAVMEAALKTSGLKRLVLTSSVAAITDEPDSSKVFTEHDWNTRSSLQRHPYHYSKTLAERAAWDFIDRKKPDFDLITINPAMVTGPSVGSGLNTTNAMIRDIMNGVYPGIMDINWGFVDVRDTARAHILAMEKVSARGRYLCSAEVIDMRELVELLSLSGYGNYPLPKRDLTNIFGTALMKTLSWTQPRDTGTYLRTHIGRSIRYECSKIEKELGIEFRPVRESILEAVEDMISKGHLDRRDKKSSAARRKKY</sequence>
<reference evidence="4 5" key="1">
    <citation type="submission" date="2015-10" db="EMBL/GenBank/DDBJ databases">
        <title>Draft Genome Sequence of Chlorobium limicola strain Frasassi Growing under Artificial Lighting in the Frasassi Cave System.</title>
        <authorList>
            <person name="Mansor M."/>
            <person name="Macalady J."/>
        </authorList>
    </citation>
    <scope>NUCLEOTIDE SEQUENCE [LARGE SCALE GENOMIC DNA]</scope>
    <source>
        <strain evidence="4 5">Frasassi</strain>
    </source>
</reference>
<dbReference type="InterPro" id="IPR036291">
    <property type="entry name" value="NAD(P)-bd_dom_sf"/>
</dbReference>
<keyword evidence="1" id="KW-0560">Oxidoreductase</keyword>
<dbReference type="InterPro" id="IPR001509">
    <property type="entry name" value="Epimerase_deHydtase"/>
</dbReference>